<dbReference type="Proteomes" id="UP000027059">
    <property type="component" value="Chromosome"/>
</dbReference>
<reference evidence="2" key="1">
    <citation type="submission" date="2014-02" db="EMBL/GenBank/DDBJ databases">
        <title>Complete genome sequence and comparative genomic analysis of the nitrogen-fixing bacterium Leptospirillum ferriphilum YSK.</title>
        <authorList>
            <person name="Guo X."/>
            <person name="Yin H."/>
            <person name="Liang Y."/>
            <person name="Hu Q."/>
            <person name="Ma L."/>
            <person name="Xiao Y."/>
            <person name="Zhang X."/>
            <person name="Qiu G."/>
            <person name="Liu X."/>
        </authorList>
    </citation>
    <scope>NUCLEOTIDE SEQUENCE [LARGE SCALE GENOMIC DNA]</scope>
    <source>
        <strain evidence="2">YSK</strain>
    </source>
</reference>
<name>A0A059XX17_9BACT</name>
<dbReference type="HOGENOM" id="CLU_2788831_0_0_0"/>
<dbReference type="KEGG" id="lfp:Y981_01995"/>
<organism evidence="1 2">
    <name type="scientific">Leptospirillum ferriphilum YSK</name>
    <dbReference type="NCBI Taxonomy" id="1441628"/>
    <lineage>
        <taxon>Bacteria</taxon>
        <taxon>Pseudomonadati</taxon>
        <taxon>Nitrospirota</taxon>
        <taxon>Nitrospiria</taxon>
        <taxon>Nitrospirales</taxon>
        <taxon>Nitrospiraceae</taxon>
        <taxon>Leptospirillum</taxon>
    </lineage>
</organism>
<accession>A0A059XX17</accession>
<dbReference type="AlphaFoldDB" id="A0A059XX17"/>
<reference evidence="1 2" key="2">
    <citation type="journal article" date="2015" name="Biomed. Res. Int.">
        <title>Effects of Arsenite Resistance on the Growth and Functional Gene Expression of Leptospirillum ferriphilum and Acidithiobacillus thiooxidans in Pure Culture and Coculture.</title>
        <authorList>
            <person name="Jiang H."/>
            <person name="Liang Y."/>
            <person name="Yin H."/>
            <person name="Xiao Y."/>
            <person name="Guo X."/>
            <person name="Xu Y."/>
            <person name="Hu Q."/>
            <person name="Liu H."/>
            <person name="Liu X."/>
        </authorList>
    </citation>
    <scope>NUCLEOTIDE SEQUENCE [LARGE SCALE GENOMIC DNA]</scope>
    <source>
        <strain evidence="1 2">YSK</strain>
    </source>
</reference>
<sequence>MAPRFFLRLQVSVTYHWTLPKDRGSDIGGTGVLPSGSPGPPVNVEYNTPLGAGQTKKGQKWRFLALHK</sequence>
<proteinExistence type="predicted"/>
<protein>
    <submittedName>
        <fullName evidence="1">Uncharacterized protein</fullName>
    </submittedName>
</protein>
<evidence type="ECO:0000313" key="2">
    <source>
        <dbReference type="Proteomes" id="UP000027059"/>
    </source>
</evidence>
<gene>
    <name evidence="1" type="ORF">Y981_01995</name>
</gene>
<evidence type="ECO:0000313" key="1">
    <source>
        <dbReference type="EMBL" id="AIA31458.1"/>
    </source>
</evidence>
<keyword evidence="2" id="KW-1185">Reference proteome</keyword>
<dbReference type="EMBL" id="CP007243">
    <property type="protein sequence ID" value="AIA31458.1"/>
    <property type="molecule type" value="Genomic_DNA"/>
</dbReference>